<dbReference type="Pfam" id="PF01553">
    <property type="entry name" value="Acyltransferase"/>
    <property type="match status" value="1"/>
</dbReference>
<name>A0ABQ4FW12_9ACTN</name>
<dbReference type="RefSeq" id="WP_204056564.1">
    <property type="nucleotide sequence ID" value="NZ_BAAAGP010000002.1"/>
</dbReference>
<evidence type="ECO:0000256" key="1">
    <source>
        <dbReference type="ARBA" id="ARBA00005189"/>
    </source>
</evidence>
<protein>
    <submittedName>
        <fullName evidence="8">1-acyl-sn-glycerol-3-phosphate acyltransferase</fullName>
    </submittedName>
</protein>
<sequence>MNTLVHLPLAPSAWTPTSPCTPEECLREPSATAGPVRRTARIVGAVLVILLGVPLALGARRFDAARRARLTMVWSRLLLRALGIRIETHRGFAFVSGSVEVRTEPAETGPALLVCNHVSWLDPLVVAASIPCRPLAKSEIAQWPLIRTLAAGGGAMFIDRDRLGGLPEVVAGMAAALRAGENVAAFPEGTTWCGREMGPFRPAVFQAALDAGVPVRPLALRFVQGGALATGAGYVGDDTLLASILRVVSIRGLVAEVTVFPGVRLPRPRRRCEARKALARVTEAQVRTALVGGEREPVAA</sequence>
<evidence type="ECO:0000256" key="2">
    <source>
        <dbReference type="ARBA" id="ARBA00022516"/>
    </source>
</evidence>
<feature type="domain" description="Phospholipid/glycerol acyltransferase" evidence="7">
    <location>
        <begin position="111"/>
        <end position="223"/>
    </location>
</feature>
<proteinExistence type="predicted"/>
<keyword evidence="3" id="KW-0808">Transferase</keyword>
<gene>
    <name evidence="8" type="ORF">Mco01_20120</name>
</gene>
<evidence type="ECO:0000256" key="3">
    <source>
        <dbReference type="ARBA" id="ARBA00022679"/>
    </source>
</evidence>
<keyword evidence="5 8" id="KW-0012">Acyltransferase</keyword>
<dbReference type="InterPro" id="IPR002123">
    <property type="entry name" value="Plipid/glycerol_acylTrfase"/>
</dbReference>
<dbReference type="PANTHER" id="PTHR10434:SF64">
    <property type="entry name" value="1-ACYL-SN-GLYCEROL-3-PHOSPHATE ACYLTRANSFERASE-RELATED"/>
    <property type="match status" value="1"/>
</dbReference>
<accession>A0ABQ4FW12</accession>
<dbReference type="SUPFAM" id="SSF69593">
    <property type="entry name" value="Glycerol-3-phosphate (1)-acyltransferase"/>
    <property type="match status" value="1"/>
</dbReference>
<evidence type="ECO:0000256" key="6">
    <source>
        <dbReference type="SAM" id="Phobius"/>
    </source>
</evidence>
<evidence type="ECO:0000259" key="7">
    <source>
        <dbReference type="SMART" id="SM00563"/>
    </source>
</evidence>
<keyword evidence="6" id="KW-1133">Transmembrane helix</keyword>
<dbReference type="GO" id="GO:0016746">
    <property type="term" value="F:acyltransferase activity"/>
    <property type="evidence" value="ECO:0007669"/>
    <property type="project" value="UniProtKB-KW"/>
</dbReference>
<evidence type="ECO:0000256" key="4">
    <source>
        <dbReference type="ARBA" id="ARBA00023098"/>
    </source>
</evidence>
<organism evidence="8 9">
    <name type="scientific">Microbispora corallina</name>
    <dbReference type="NCBI Taxonomy" id="83302"/>
    <lineage>
        <taxon>Bacteria</taxon>
        <taxon>Bacillati</taxon>
        <taxon>Actinomycetota</taxon>
        <taxon>Actinomycetes</taxon>
        <taxon>Streptosporangiales</taxon>
        <taxon>Streptosporangiaceae</taxon>
        <taxon>Microbispora</taxon>
    </lineage>
</organism>
<comment type="caution">
    <text evidence="8">The sequence shown here is derived from an EMBL/GenBank/DDBJ whole genome shotgun (WGS) entry which is preliminary data.</text>
</comment>
<evidence type="ECO:0000313" key="9">
    <source>
        <dbReference type="Proteomes" id="UP000603904"/>
    </source>
</evidence>
<reference evidence="8 9" key="1">
    <citation type="submission" date="2021-01" db="EMBL/GenBank/DDBJ databases">
        <title>Whole genome shotgun sequence of Microbispora corallina NBRC 16416.</title>
        <authorList>
            <person name="Komaki H."/>
            <person name="Tamura T."/>
        </authorList>
    </citation>
    <scope>NUCLEOTIDE SEQUENCE [LARGE SCALE GENOMIC DNA]</scope>
    <source>
        <strain evidence="8 9">NBRC 16416</strain>
    </source>
</reference>
<dbReference type="CDD" id="cd07989">
    <property type="entry name" value="LPLAT_AGPAT-like"/>
    <property type="match status" value="1"/>
</dbReference>
<keyword evidence="9" id="KW-1185">Reference proteome</keyword>
<keyword evidence="4" id="KW-0443">Lipid metabolism</keyword>
<dbReference type="PANTHER" id="PTHR10434">
    <property type="entry name" value="1-ACYL-SN-GLYCEROL-3-PHOSPHATE ACYLTRANSFERASE"/>
    <property type="match status" value="1"/>
</dbReference>
<keyword evidence="6" id="KW-0812">Transmembrane</keyword>
<evidence type="ECO:0000313" key="8">
    <source>
        <dbReference type="EMBL" id="GIH39012.1"/>
    </source>
</evidence>
<evidence type="ECO:0000256" key="5">
    <source>
        <dbReference type="ARBA" id="ARBA00023315"/>
    </source>
</evidence>
<comment type="pathway">
    <text evidence="1">Lipid metabolism.</text>
</comment>
<dbReference type="Proteomes" id="UP000603904">
    <property type="component" value="Unassembled WGS sequence"/>
</dbReference>
<feature type="transmembrane region" description="Helical" evidence="6">
    <location>
        <begin position="39"/>
        <end position="59"/>
    </location>
</feature>
<dbReference type="EMBL" id="BOOC01000005">
    <property type="protein sequence ID" value="GIH39012.1"/>
    <property type="molecule type" value="Genomic_DNA"/>
</dbReference>
<dbReference type="SMART" id="SM00563">
    <property type="entry name" value="PlsC"/>
    <property type="match status" value="1"/>
</dbReference>
<keyword evidence="2" id="KW-0444">Lipid biosynthesis</keyword>
<keyword evidence="6" id="KW-0472">Membrane</keyword>